<name>A0A8S1BLP7_9INSE</name>
<reference evidence="10 11" key="1">
    <citation type="submission" date="2020-04" db="EMBL/GenBank/DDBJ databases">
        <authorList>
            <person name="Alioto T."/>
            <person name="Alioto T."/>
            <person name="Gomez Garrido J."/>
        </authorList>
    </citation>
    <scope>NUCLEOTIDE SEQUENCE [LARGE SCALE GENOMIC DNA]</scope>
</reference>
<dbReference type="Proteomes" id="UP000494165">
    <property type="component" value="Unassembled WGS sequence"/>
</dbReference>
<dbReference type="PANTHER" id="PTHR43829:SF9">
    <property type="entry name" value="AQUAPORIN-9"/>
    <property type="match status" value="1"/>
</dbReference>
<keyword evidence="11" id="KW-1185">Reference proteome</keyword>
<feature type="transmembrane region" description="Helical" evidence="9">
    <location>
        <begin position="20"/>
        <end position="41"/>
    </location>
</feature>
<feature type="transmembrane region" description="Helical" evidence="9">
    <location>
        <begin position="154"/>
        <end position="172"/>
    </location>
</feature>
<evidence type="ECO:0000256" key="4">
    <source>
        <dbReference type="ARBA" id="ARBA00022692"/>
    </source>
</evidence>
<evidence type="ECO:0000256" key="8">
    <source>
        <dbReference type="RuleBase" id="RU000477"/>
    </source>
</evidence>
<dbReference type="InterPro" id="IPR050363">
    <property type="entry name" value="MIP/Aquaporin"/>
</dbReference>
<keyword evidence="5 9" id="KW-1133">Transmembrane helix</keyword>
<proteinExistence type="inferred from homology"/>
<evidence type="ECO:0008006" key="12">
    <source>
        <dbReference type="Google" id="ProtNLM"/>
    </source>
</evidence>
<dbReference type="GO" id="GO:0016323">
    <property type="term" value="C:basolateral plasma membrane"/>
    <property type="evidence" value="ECO:0007669"/>
    <property type="project" value="TreeGrafter"/>
</dbReference>
<feature type="transmembrane region" description="Helical" evidence="9">
    <location>
        <begin position="237"/>
        <end position="257"/>
    </location>
</feature>
<evidence type="ECO:0000313" key="10">
    <source>
        <dbReference type="EMBL" id="CAB3360252.1"/>
    </source>
</evidence>
<dbReference type="InterPro" id="IPR000425">
    <property type="entry name" value="MIP"/>
</dbReference>
<evidence type="ECO:0000256" key="5">
    <source>
        <dbReference type="ARBA" id="ARBA00022989"/>
    </source>
</evidence>
<dbReference type="FunFam" id="1.20.1080.10:FF:000064">
    <property type="entry name" value="Uncharacterized protein"/>
    <property type="match status" value="1"/>
</dbReference>
<protein>
    <recommendedName>
        <fullName evidence="12">Aquaporin-3</fullName>
    </recommendedName>
</protein>
<dbReference type="Gene3D" id="1.20.1080.10">
    <property type="entry name" value="Glycerol uptake facilitator protein"/>
    <property type="match status" value="1"/>
</dbReference>
<organism evidence="10 11">
    <name type="scientific">Cloeon dipterum</name>
    <dbReference type="NCBI Taxonomy" id="197152"/>
    <lineage>
        <taxon>Eukaryota</taxon>
        <taxon>Metazoa</taxon>
        <taxon>Ecdysozoa</taxon>
        <taxon>Arthropoda</taxon>
        <taxon>Hexapoda</taxon>
        <taxon>Insecta</taxon>
        <taxon>Pterygota</taxon>
        <taxon>Palaeoptera</taxon>
        <taxon>Ephemeroptera</taxon>
        <taxon>Pisciforma</taxon>
        <taxon>Baetidae</taxon>
        <taxon>Cloeon</taxon>
    </lineage>
</organism>
<dbReference type="OrthoDB" id="3222at2759"/>
<evidence type="ECO:0000256" key="6">
    <source>
        <dbReference type="ARBA" id="ARBA00023136"/>
    </source>
</evidence>
<dbReference type="PROSITE" id="PS00221">
    <property type="entry name" value="MIP"/>
    <property type="match status" value="1"/>
</dbReference>
<dbReference type="NCBIfam" id="TIGR00861">
    <property type="entry name" value="MIP"/>
    <property type="match status" value="1"/>
</dbReference>
<feature type="transmembrane region" description="Helical" evidence="9">
    <location>
        <begin position="53"/>
        <end position="73"/>
    </location>
</feature>
<dbReference type="SUPFAM" id="SSF81338">
    <property type="entry name" value="Aquaporin-like"/>
    <property type="match status" value="1"/>
</dbReference>
<comment type="subcellular location">
    <subcellularLocation>
        <location evidence="1">Membrane</location>
        <topology evidence="1">Multi-pass membrane protein</topology>
    </subcellularLocation>
</comment>
<dbReference type="CDD" id="cd00333">
    <property type="entry name" value="MIP"/>
    <property type="match status" value="1"/>
</dbReference>
<feature type="transmembrane region" description="Helical" evidence="9">
    <location>
        <begin position="94"/>
        <end position="116"/>
    </location>
</feature>
<keyword evidence="4 8" id="KW-0812">Transmembrane</keyword>
<dbReference type="PRINTS" id="PR02019">
    <property type="entry name" value="AQUAPORIN7"/>
</dbReference>
<dbReference type="GO" id="GO:0015254">
    <property type="term" value="F:glycerol channel activity"/>
    <property type="evidence" value="ECO:0007669"/>
    <property type="project" value="TreeGrafter"/>
</dbReference>
<comment type="function">
    <text evidence="7">Aquaglyceroporin that may modulate the water content and osmolytes during anhydrobiosis.</text>
</comment>
<evidence type="ECO:0000256" key="2">
    <source>
        <dbReference type="ARBA" id="ARBA00006175"/>
    </source>
</evidence>
<evidence type="ECO:0000256" key="9">
    <source>
        <dbReference type="SAM" id="Phobius"/>
    </source>
</evidence>
<dbReference type="Pfam" id="PF00230">
    <property type="entry name" value="MIP"/>
    <property type="match status" value="1"/>
</dbReference>
<evidence type="ECO:0000256" key="1">
    <source>
        <dbReference type="ARBA" id="ARBA00004141"/>
    </source>
</evidence>
<comment type="similarity">
    <text evidence="2 8">Belongs to the MIP/aquaporin (TC 1.A.8) family.</text>
</comment>
<keyword evidence="3 8" id="KW-0813">Transport</keyword>
<dbReference type="PRINTS" id="PR00783">
    <property type="entry name" value="MINTRINSICP"/>
</dbReference>
<dbReference type="PANTHER" id="PTHR43829">
    <property type="entry name" value="AQUAPORIN OR AQUAGLYCEROPORIN RELATED"/>
    <property type="match status" value="1"/>
</dbReference>
<comment type="caution">
    <text evidence="10">The sequence shown here is derived from an EMBL/GenBank/DDBJ whole genome shotgun (WGS) entry which is preliminary data.</text>
</comment>
<sequence>MQRVFSKCHTDRVWLREFLAELIGTFLLVFVGNNSVAQAVLSNQSHGQFITINFAYGFAVTLAVLVAGGASGGHLNPAVTLSLALVGKFPFTKILHYMLAQYLGAFLAAACTYTVYIDALFNFDGGVRQIIGPQGTAGIFATYPQEFVRLEVGFADQVIGTAILLACVCAITDQKNCSVSRGLIPLYVGLTVVTIGMSMGFNCGYALNPARDLSPRFFTAIAGWTFDVFYIEQWSWVPILGPHVGGLLGALIYTLFIEAHWPDDDVLPEVEDAKE</sequence>
<evidence type="ECO:0000256" key="7">
    <source>
        <dbReference type="ARBA" id="ARBA00045280"/>
    </source>
</evidence>
<keyword evidence="6 9" id="KW-0472">Membrane</keyword>
<accession>A0A8S1BLP7</accession>
<dbReference type="AlphaFoldDB" id="A0A8S1BLP7"/>
<dbReference type="EMBL" id="CADEPI010000003">
    <property type="protein sequence ID" value="CAB3360252.1"/>
    <property type="molecule type" value="Genomic_DNA"/>
</dbReference>
<dbReference type="InterPro" id="IPR023271">
    <property type="entry name" value="Aquaporin-like"/>
</dbReference>
<feature type="transmembrane region" description="Helical" evidence="9">
    <location>
        <begin position="184"/>
        <end position="207"/>
    </location>
</feature>
<evidence type="ECO:0000256" key="3">
    <source>
        <dbReference type="ARBA" id="ARBA00022448"/>
    </source>
</evidence>
<gene>
    <name evidence="10" type="ORF">CLODIP_2_CD08911</name>
</gene>
<dbReference type="InterPro" id="IPR022357">
    <property type="entry name" value="MIP_CS"/>
</dbReference>
<evidence type="ECO:0000313" key="11">
    <source>
        <dbReference type="Proteomes" id="UP000494165"/>
    </source>
</evidence>
<dbReference type="GO" id="GO:0015250">
    <property type="term" value="F:water channel activity"/>
    <property type="evidence" value="ECO:0007669"/>
    <property type="project" value="TreeGrafter"/>
</dbReference>